<dbReference type="InterPro" id="IPR007506">
    <property type="entry name" value="PMDh-L-like_dom"/>
</dbReference>
<feature type="domain" description="Phosphomevalonate dehydratase large subunit-like" evidence="3">
    <location>
        <begin position="1"/>
        <end position="392"/>
    </location>
</feature>
<gene>
    <name evidence="4" type="ORF">ACFSTF_03770</name>
</gene>
<evidence type="ECO:0000259" key="3">
    <source>
        <dbReference type="Pfam" id="PF04412"/>
    </source>
</evidence>
<organism evidence="4 5">
    <name type="scientific">Terrilactibacillus laevilacticus</name>
    <dbReference type="NCBI Taxonomy" id="1380157"/>
    <lineage>
        <taxon>Bacteria</taxon>
        <taxon>Bacillati</taxon>
        <taxon>Bacillota</taxon>
        <taxon>Bacilli</taxon>
        <taxon>Bacillales</taxon>
        <taxon>Bacillaceae</taxon>
        <taxon>Terrilactibacillus</taxon>
    </lineage>
</organism>
<evidence type="ECO:0000313" key="4">
    <source>
        <dbReference type="EMBL" id="MFD2616433.1"/>
    </source>
</evidence>
<dbReference type="PANTHER" id="PTHR36577">
    <property type="entry name" value="DUF521 DOMAIN PROTEIN (AFU_ORTHOLOGUE AFUA_6G00490)"/>
    <property type="match status" value="1"/>
</dbReference>
<comment type="caution">
    <text evidence="4">The sequence shown here is derived from an EMBL/GenBank/DDBJ whole genome shotgun (WGS) entry which is preliminary data.</text>
</comment>
<sequence length="400" mass="44501">MYLTDEQKRMLDGEYGEGTALAMRVQVGIGEAFGAERMLPITRAHVALSNQDADVWFAEKLAGLGAKCRIAPTTNPGFDVEYFNEHVDLKPVDMEQMNRTLMAYQKLGAILNFSCTPYLYDNIPRQNEICAFSESSATPYMNAIYGAKSNRESALSALCAGITGVVPEYGLLLDENRKGEILVEVEADLTNDFDYQLLGYAVPKKIGHKIPVFSNLPQMISPEAIMYLCAELNTAGAVPMFHILGVTPEAKTLEEAFGKRDYEIIKITNEDLQEVHEKISERAGKIDFVLLGCPHVTLDQVIKIAHMVEGEKLKSELWINTSAHTKDVVKRMGLLEVIEAAGGHVVKDTCIDQPIWHHLEGKLGATESPKCSYYAKRRQLNFVIRPFEQCIQGALKGEIQ</sequence>
<reference evidence="5" key="1">
    <citation type="journal article" date="2019" name="Int. J. Syst. Evol. Microbiol.">
        <title>The Global Catalogue of Microorganisms (GCM) 10K type strain sequencing project: providing services to taxonomists for standard genome sequencing and annotation.</title>
        <authorList>
            <consortium name="The Broad Institute Genomics Platform"/>
            <consortium name="The Broad Institute Genome Sequencing Center for Infectious Disease"/>
            <person name="Wu L."/>
            <person name="Ma J."/>
        </authorList>
    </citation>
    <scope>NUCLEOTIDE SEQUENCE [LARGE SCALE GENOMIC DNA]</scope>
    <source>
        <strain evidence="5">TISTR 2241</strain>
    </source>
</reference>
<accession>A0ABW5PNJ9</accession>
<evidence type="ECO:0000313" key="5">
    <source>
        <dbReference type="Proteomes" id="UP001597458"/>
    </source>
</evidence>
<dbReference type="Pfam" id="PF04412">
    <property type="entry name" value="AcnX"/>
    <property type="match status" value="1"/>
</dbReference>
<keyword evidence="2" id="KW-0456">Lyase</keyword>
<proteinExistence type="predicted"/>
<protein>
    <submittedName>
        <fullName evidence="4">Aconitase X catalytic domain-containing protein</fullName>
    </submittedName>
</protein>
<dbReference type="EMBL" id="JBHUMR010000007">
    <property type="protein sequence ID" value="MFD2616433.1"/>
    <property type="molecule type" value="Genomic_DNA"/>
</dbReference>
<name>A0ABW5PNJ9_9BACI</name>
<keyword evidence="1" id="KW-0408">Iron</keyword>
<keyword evidence="5" id="KW-1185">Reference proteome</keyword>
<evidence type="ECO:0000256" key="1">
    <source>
        <dbReference type="ARBA" id="ARBA00023004"/>
    </source>
</evidence>
<evidence type="ECO:0000256" key="2">
    <source>
        <dbReference type="ARBA" id="ARBA00023239"/>
    </source>
</evidence>
<dbReference type="PANTHER" id="PTHR36577:SF3">
    <property type="entry name" value="DUF521 DOMAIN PROTEIN (AFU_ORTHOLOGUE AFUA_6G00490)"/>
    <property type="match status" value="1"/>
</dbReference>
<dbReference type="Proteomes" id="UP001597458">
    <property type="component" value="Unassembled WGS sequence"/>
</dbReference>